<accession>A0A1M2VPF2</accession>
<feature type="region of interest" description="Disordered" evidence="1">
    <location>
        <begin position="40"/>
        <end position="60"/>
    </location>
</feature>
<dbReference type="PANTHER" id="PTHR33112:SF16">
    <property type="entry name" value="HETEROKARYON INCOMPATIBILITY DOMAIN-CONTAINING PROTEIN"/>
    <property type="match status" value="1"/>
</dbReference>
<evidence type="ECO:0000313" key="3">
    <source>
        <dbReference type="EMBL" id="OJT09448.1"/>
    </source>
</evidence>
<proteinExistence type="predicted"/>
<feature type="domain" description="Heterokaryon incompatibility" evidence="2">
    <location>
        <begin position="116"/>
        <end position="213"/>
    </location>
</feature>
<evidence type="ECO:0000313" key="4">
    <source>
        <dbReference type="Proteomes" id="UP000184267"/>
    </source>
</evidence>
<dbReference type="PANTHER" id="PTHR33112">
    <property type="entry name" value="DOMAIN PROTEIN, PUTATIVE-RELATED"/>
    <property type="match status" value="1"/>
</dbReference>
<evidence type="ECO:0000259" key="2">
    <source>
        <dbReference type="Pfam" id="PF06985"/>
    </source>
</evidence>
<keyword evidence="4" id="KW-1185">Reference proteome</keyword>
<dbReference type="OrthoDB" id="5424209at2759"/>
<name>A0A1M2VPF2_TRAPU</name>
<dbReference type="Pfam" id="PF06985">
    <property type="entry name" value="HET"/>
    <property type="match status" value="1"/>
</dbReference>
<comment type="caution">
    <text evidence="3">The sequence shown here is derived from an EMBL/GenBank/DDBJ whole genome shotgun (WGS) entry which is preliminary data.</text>
</comment>
<reference evidence="3 4" key="1">
    <citation type="submission" date="2016-10" db="EMBL/GenBank/DDBJ databases">
        <title>Genome sequence of the basidiomycete white-rot fungus Trametes pubescens.</title>
        <authorList>
            <person name="Makela M.R."/>
            <person name="Granchi Z."/>
            <person name="Peng M."/>
            <person name="De Vries R.P."/>
            <person name="Grigoriev I."/>
            <person name="Riley R."/>
            <person name="Hilden K."/>
        </authorList>
    </citation>
    <scope>NUCLEOTIDE SEQUENCE [LARGE SCALE GENOMIC DNA]</scope>
    <source>
        <strain evidence="3 4">FBCC735</strain>
    </source>
</reference>
<evidence type="ECO:0000256" key="1">
    <source>
        <dbReference type="SAM" id="MobiDB-lite"/>
    </source>
</evidence>
<sequence>MRVPAGWTVVPAVARGDFVLDLVGGNEVSCRRRLRLVPAPSLKSSPDRRQQSSGAQSGSPPALALARACIDECVRGHEDCINFSTSSDPDLPTRVIDCANPARPRLFSTGRQRGRYLALSYVWGGDQVHKTTLANVSAYERGIDLSLLPATIRDAIHVTHALGSQYLWIDSLCIIQDSDEDKRKELAQMHYIYRRAHVTIIAANVGSVSESFLVDRPAAPPFGLRNAVLSGDVTLPFICPPREPAPLTPGGHRCEEEPQVGTVYVTTHPERVPPLPEEWPCSHDLGTLGTRAWCMQEYLMTPRALIFSARTLQFRCLSATQHVGNSLCGTSDEQRLPSTLLLEDPPAAAPGSAEWDDMHSVWRDVVGDYSRRAASVASDKLVACAAVMERFGRVLRSEYLAGLWRETLLADMMWVKEGRAYLQRPAVVGRPRAPSWSWAAVEGGIRWPVGKSKTFCDENALAHIVECEVELEDTALPFGRVTSWTLILRATLLLCVLRATGNFGDHDIRLRPLEHARRQQWEEGDCQGGDGHAAEVEPKLRGQAEVDCMADIEITRMWAVPLLPENHWLEGIVVAPADSNGFGWMTTLTGPLKALGTSDHDRAHNVPEYEAYKYYRGLSGFRGRGPKLVYRTSTDEFAEPGGPEAYSRIMRLRYVPDHHKLGQERLWDRIRADAVRHLDQRGIWFSSVDLVRFAWIKTKYPICGDEDDTDEDTADPVADEENPDCDEFLYRGSPYETVYTTPATIWIGVMPNTTTAEQAYHSSRDILDLLVQHNINNVEVAYRESEVTFSGGPGLFAPVDDFDPLKAIVDSLSTALSMPIARLGTDTQGELGFYFRVGEDLYAVTARHVLFENYEPNTEYNYVAGPKKEVVVMGPSAFTAHIAFLQDTIRDLDCVVRESSGEVDRVERALADPIKDGGPSRQVLEPKLLQRQGEFTRARRKLDAVTAHLADVQAKWRKVEDRVIGHVVWAPPIAAASPHQYMQDVCVIKLDKDKFHHFAGNALGLIGRESDIGKFIRMMRDSDFDGPREFKYSPDGLLNVDRDAPREFEYPPDGCLKLHGILTDDEMRTTATDQSIRRVIKRGPSTLITIGRLSVETAIHTDHADSLPFSMRGDSGAAIVDARGRFVALLTGGAGINDITYGTPSCEITYGTPMHWLWPRIEARFEGATLEVGDYDLL</sequence>
<gene>
    <name evidence="3" type="ORF">TRAPUB_14079</name>
</gene>
<feature type="compositionally biased region" description="Low complexity" evidence="1">
    <location>
        <begin position="51"/>
        <end position="60"/>
    </location>
</feature>
<dbReference type="EMBL" id="MNAD01000914">
    <property type="protein sequence ID" value="OJT09448.1"/>
    <property type="molecule type" value="Genomic_DNA"/>
</dbReference>
<dbReference type="AlphaFoldDB" id="A0A1M2VPF2"/>
<dbReference type="STRING" id="154538.A0A1M2VPF2"/>
<protein>
    <recommendedName>
        <fullName evidence="2">Heterokaryon incompatibility domain-containing protein</fullName>
    </recommendedName>
</protein>
<organism evidence="3 4">
    <name type="scientific">Trametes pubescens</name>
    <name type="common">White-rot fungus</name>
    <dbReference type="NCBI Taxonomy" id="154538"/>
    <lineage>
        <taxon>Eukaryota</taxon>
        <taxon>Fungi</taxon>
        <taxon>Dikarya</taxon>
        <taxon>Basidiomycota</taxon>
        <taxon>Agaricomycotina</taxon>
        <taxon>Agaricomycetes</taxon>
        <taxon>Polyporales</taxon>
        <taxon>Polyporaceae</taxon>
        <taxon>Trametes</taxon>
    </lineage>
</organism>
<dbReference type="InterPro" id="IPR010730">
    <property type="entry name" value="HET"/>
</dbReference>
<dbReference type="Proteomes" id="UP000184267">
    <property type="component" value="Unassembled WGS sequence"/>
</dbReference>